<organism evidence="1 2">
    <name type="scientific">Adineta steineri</name>
    <dbReference type="NCBI Taxonomy" id="433720"/>
    <lineage>
        <taxon>Eukaryota</taxon>
        <taxon>Metazoa</taxon>
        <taxon>Spiralia</taxon>
        <taxon>Gnathifera</taxon>
        <taxon>Rotifera</taxon>
        <taxon>Eurotatoria</taxon>
        <taxon>Bdelloidea</taxon>
        <taxon>Adinetida</taxon>
        <taxon>Adinetidae</taxon>
        <taxon>Adineta</taxon>
    </lineage>
</organism>
<sequence length="130" mass="15395">QCTLTECHAGEEYKVRLVAQTSVQNEYLNDMFIHDDEPNETPSKKLRVRMLTDQDLLRSFQANFEFHHHVTKENIIQQRNEIKPLGKINIHWIVSNAENISYFILQWHSSKDSYIQQKLFRSNETSFTIG</sequence>
<proteinExistence type="predicted"/>
<accession>A0A820MWD5</accession>
<reference evidence="1" key="1">
    <citation type="submission" date="2021-02" db="EMBL/GenBank/DDBJ databases">
        <authorList>
            <person name="Nowell W R."/>
        </authorList>
    </citation>
    <scope>NUCLEOTIDE SEQUENCE</scope>
</reference>
<dbReference type="AlphaFoldDB" id="A0A820MWD5"/>
<dbReference type="EMBL" id="CAJOAZ010024008">
    <property type="protein sequence ID" value="CAF4380620.1"/>
    <property type="molecule type" value="Genomic_DNA"/>
</dbReference>
<name>A0A820MWD5_9BILA</name>
<feature type="non-terminal residue" evidence="1">
    <location>
        <position position="1"/>
    </location>
</feature>
<dbReference type="Proteomes" id="UP000663844">
    <property type="component" value="Unassembled WGS sequence"/>
</dbReference>
<comment type="caution">
    <text evidence="1">The sequence shown here is derived from an EMBL/GenBank/DDBJ whole genome shotgun (WGS) entry which is preliminary data.</text>
</comment>
<evidence type="ECO:0000313" key="2">
    <source>
        <dbReference type="Proteomes" id="UP000663844"/>
    </source>
</evidence>
<evidence type="ECO:0000313" key="1">
    <source>
        <dbReference type="EMBL" id="CAF4380620.1"/>
    </source>
</evidence>
<gene>
    <name evidence="1" type="ORF">OXD698_LOCUS50357</name>
</gene>
<protein>
    <submittedName>
        <fullName evidence="1">Uncharacterized protein</fullName>
    </submittedName>
</protein>